<organism evidence="2 3">
    <name type="scientific">Parabacteroides gordonii MS-1 = DSM 23371</name>
    <dbReference type="NCBI Taxonomy" id="1203610"/>
    <lineage>
        <taxon>Bacteria</taxon>
        <taxon>Pseudomonadati</taxon>
        <taxon>Bacteroidota</taxon>
        <taxon>Bacteroidia</taxon>
        <taxon>Bacteroidales</taxon>
        <taxon>Tannerellaceae</taxon>
        <taxon>Parabacteroides</taxon>
    </lineage>
</organism>
<feature type="compositionally biased region" description="Polar residues" evidence="1">
    <location>
        <begin position="48"/>
        <end position="58"/>
    </location>
</feature>
<protein>
    <submittedName>
        <fullName evidence="2">Uncharacterized protein</fullName>
    </submittedName>
</protein>
<dbReference type="AlphaFoldDB" id="A0A0F5IQB0"/>
<dbReference type="RefSeq" id="WP_147337587.1">
    <property type="nucleotide sequence ID" value="NZ_AUAE01000025.1"/>
</dbReference>
<reference evidence="2 3" key="1">
    <citation type="submission" date="2013-04" db="EMBL/GenBank/DDBJ databases">
        <title>The Genome Sequence of Parabacteroides gordonii DSM 23371.</title>
        <authorList>
            <consortium name="The Broad Institute Genomics Platform"/>
            <person name="Earl A."/>
            <person name="Ward D."/>
            <person name="Feldgarden M."/>
            <person name="Gevers D."/>
            <person name="Martens E."/>
            <person name="Sakamoto M."/>
            <person name="Benno Y."/>
            <person name="Suzuki N."/>
            <person name="Matsunaga N."/>
            <person name="Koshihara K."/>
            <person name="Seki M."/>
            <person name="Komiya H."/>
            <person name="Walker B."/>
            <person name="Young S."/>
            <person name="Zeng Q."/>
            <person name="Gargeya S."/>
            <person name="Fitzgerald M."/>
            <person name="Haas B."/>
            <person name="Abouelleil A."/>
            <person name="Allen A.W."/>
            <person name="Alvarado L."/>
            <person name="Arachchi H.M."/>
            <person name="Berlin A.M."/>
            <person name="Chapman S.B."/>
            <person name="Gainer-Dewar J."/>
            <person name="Goldberg J."/>
            <person name="Griggs A."/>
            <person name="Gujja S."/>
            <person name="Hansen M."/>
            <person name="Howarth C."/>
            <person name="Imamovic A."/>
            <person name="Ireland A."/>
            <person name="Larimer J."/>
            <person name="McCowan C."/>
            <person name="Murphy C."/>
            <person name="Pearson M."/>
            <person name="Poon T.W."/>
            <person name="Priest M."/>
            <person name="Roberts A."/>
            <person name="Saif S."/>
            <person name="Shea T."/>
            <person name="Sisk P."/>
            <person name="Sykes S."/>
            <person name="Wortman J."/>
            <person name="Nusbaum C."/>
            <person name="Birren B."/>
        </authorList>
    </citation>
    <scope>NUCLEOTIDE SEQUENCE [LARGE SCALE GENOMIC DNA]</scope>
    <source>
        <strain evidence="2 3">MS-1</strain>
    </source>
</reference>
<accession>A0A0F5IQB0</accession>
<feature type="region of interest" description="Disordered" evidence="1">
    <location>
        <begin position="38"/>
        <end position="60"/>
    </location>
</feature>
<dbReference type="Proteomes" id="UP000033035">
    <property type="component" value="Unassembled WGS sequence"/>
</dbReference>
<keyword evidence="3" id="KW-1185">Reference proteome</keyword>
<dbReference type="EMBL" id="AQHW01000029">
    <property type="protein sequence ID" value="KKB47515.1"/>
    <property type="molecule type" value="Genomic_DNA"/>
</dbReference>
<sequence>MEDKKQDNQRDGIPGMSFNAPVTFNAPMFDIHDNTNVYINASPDEQGGSRTAPTSASSPVGDKKVLEALGALLEATDEQGRPIFTEKGQWYAVYRVLSEQMGYPKEMRDFCNAMTGMGMDKVCPAISYESIKKIPQNVHLPSSKVTLWSTYLARADEKMRKQIVVAMELMKRLESDYSG</sequence>
<dbReference type="PATRIC" id="fig|1203610.3.peg.5273"/>
<gene>
    <name evidence="2" type="ORF">HMPREF1536_05159</name>
</gene>
<proteinExistence type="predicted"/>
<name>A0A0F5IQB0_9BACT</name>
<dbReference type="HOGENOM" id="CLU_1502088_0_0_10"/>
<evidence type="ECO:0000313" key="3">
    <source>
        <dbReference type="Proteomes" id="UP000033035"/>
    </source>
</evidence>
<dbReference type="STRING" id="1203610.HMPREF1536_05159"/>
<comment type="caution">
    <text evidence="2">The sequence shown here is derived from an EMBL/GenBank/DDBJ whole genome shotgun (WGS) entry which is preliminary data.</text>
</comment>
<evidence type="ECO:0000313" key="2">
    <source>
        <dbReference type="EMBL" id="KKB47515.1"/>
    </source>
</evidence>
<evidence type="ECO:0000256" key="1">
    <source>
        <dbReference type="SAM" id="MobiDB-lite"/>
    </source>
</evidence>